<dbReference type="InterPro" id="IPR011333">
    <property type="entry name" value="SKP1/BTB/POZ_sf"/>
</dbReference>
<feature type="domain" description="Chromo" evidence="2">
    <location>
        <begin position="271"/>
        <end position="329"/>
    </location>
</feature>
<dbReference type="InterPro" id="IPR016197">
    <property type="entry name" value="Chromo-like_dom_sf"/>
</dbReference>
<dbReference type="SUPFAM" id="SSF54695">
    <property type="entry name" value="POZ domain"/>
    <property type="match status" value="1"/>
</dbReference>
<keyword evidence="5" id="KW-1185">Reference proteome</keyword>
<dbReference type="GO" id="GO:0006338">
    <property type="term" value="P:chromatin remodeling"/>
    <property type="evidence" value="ECO:0007669"/>
    <property type="project" value="UniProtKB-ARBA"/>
</dbReference>
<proteinExistence type="predicted"/>
<dbReference type="InterPro" id="IPR000210">
    <property type="entry name" value="BTB/POZ_dom"/>
</dbReference>
<evidence type="ECO:0000256" key="1">
    <source>
        <dbReference type="ARBA" id="ARBA00011353"/>
    </source>
</evidence>
<gene>
    <name evidence="4" type="ORF">SCLTRI_LOCUS9095</name>
</gene>
<dbReference type="SMART" id="SM00298">
    <property type="entry name" value="CHROMO"/>
    <property type="match status" value="1"/>
</dbReference>
<evidence type="ECO:0000259" key="3">
    <source>
        <dbReference type="PROSITE" id="PS50097"/>
    </source>
</evidence>
<dbReference type="EMBL" id="CAJHIA010000033">
    <property type="protein sequence ID" value="CAD6449301.1"/>
    <property type="molecule type" value="Genomic_DNA"/>
</dbReference>
<dbReference type="Gene3D" id="3.30.710.10">
    <property type="entry name" value="Potassium Channel Kv1.1, Chain A"/>
    <property type="match status" value="1"/>
</dbReference>
<feature type="domain" description="BTB" evidence="3">
    <location>
        <begin position="22"/>
        <end position="91"/>
    </location>
</feature>
<dbReference type="Proteomes" id="UP000624404">
    <property type="component" value="Unassembled WGS sequence"/>
</dbReference>
<dbReference type="PANTHER" id="PTHR47843">
    <property type="entry name" value="BTB DOMAIN-CONTAINING PROTEIN-RELATED"/>
    <property type="match status" value="1"/>
</dbReference>
<reference evidence="4" key="1">
    <citation type="submission" date="2020-10" db="EMBL/GenBank/DDBJ databases">
        <authorList>
            <person name="Kusch S."/>
        </authorList>
    </citation>
    <scope>NUCLEOTIDE SEQUENCE</scope>
    <source>
        <strain evidence="4">SwB9</strain>
    </source>
</reference>
<dbReference type="Gene3D" id="2.40.50.40">
    <property type="match status" value="1"/>
</dbReference>
<protein>
    <submittedName>
        <fullName evidence="4">77df6434-a89c-49e6-a664-b6a9ae784c83</fullName>
    </submittedName>
</protein>
<organism evidence="4 5">
    <name type="scientific">Sclerotinia trifoliorum</name>
    <dbReference type="NCBI Taxonomy" id="28548"/>
    <lineage>
        <taxon>Eukaryota</taxon>
        <taxon>Fungi</taxon>
        <taxon>Dikarya</taxon>
        <taxon>Ascomycota</taxon>
        <taxon>Pezizomycotina</taxon>
        <taxon>Leotiomycetes</taxon>
        <taxon>Helotiales</taxon>
        <taxon>Sclerotiniaceae</taxon>
        <taxon>Sclerotinia</taxon>
    </lineage>
</organism>
<dbReference type="SUPFAM" id="SSF54160">
    <property type="entry name" value="Chromo domain-like"/>
    <property type="match status" value="1"/>
</dbReference>
<dbReference type="PANTHER" id="PTHR47843:SF2">
    <property type="entry name" value="BTB DOMAIN-CONTAINING PROTEIN"/>
    <property type="match status" value="1"/>
</dbReference>
<evidence type="ECO:0000313" key="4">
    <source>
        <dbReference type="EMBL" id="CAD6449301.1"/>
    </source>
</evidence>
<dbReference type="CDD" id="cd00024">
    <property type="entry name" value="CD_CSD"/>
    <property type="match status" value="1"/>
</dbReference>
<comment type="caution">
    <text evidence="4">The sequence shown here is derived from an EMBL/GenBank/DDBJ whole genome shotgun (WGS) entry which is preliminary data.</text>
</comment>
<dbReference type="AlphaFoldDB" id="A0A8H2W4F6"/>
<sequence length="330" mass="38291">MRGDKAARKLIHLTITRSMGREVVHIKVGKDLQDFGVHKSLICHYSPYFKAAFTSGFEETSTGIMKLGDVDLDVFELFFYWLYTQRLNKWRNESQLSLEKAIINAGNESKQRSRIRTLLELYVFADMVQVPAIKNNCIKEYYEMAIPEKEYLTERKNLAYIWEHTNESDLIRKFMVDLIVWDVPEISVENNLSQSPVEVIILVIFAMKKIIGHARTESVQLEKRRPKFRSLPSLISPLGDLTKYYVKVKTENFQDGDALYVSIAEMFEEEYEVEDILDSKLVDGSLKYKVKLVGYSHDDQYYPADDFAGGRTLLTAFHQKYPRKPGPAEK</sequence>
<dbReference type="CDD" id="cd18186">
    <property type="entry name" value="BTB_POZ_ZBTB_KLHL-like"/>
    <property type="match status" value="1"/>
</dbReference>
<dbReference type="InterPro" id="IPR000953">
    <property type="entry name" value="Chromo/chromo_shadow_dom"/>
</dbReference>
<evidence type="ECO:0000313" key="5">
    <source>
        <dbReference type="Proteomes" id="UP000624404"/>
    </source>
</evidence>
<dbReference type="PROSITE" id="PS50097">
    <property type="entry name" value="BTB"/>
    <property type="match status" value="1"/>
</dbReference>
<dbReference type="SMART" id="SM00225">
    <property type="entry name" value="BTB"/>
    <property type="match status" value="1"/>
</dbReference>
<accession>A0A8H2W4F6</accession>
<name>A0A8H2W4F6_9HELO</name>
<dbReference type="Pfam" id="PF00651">
    <property type="entry name" value="BTB"/>
    <property type="match status" value="1"/>
</dbReference>
<comment type="subunit">
    <text evidence="1">Component of the NuA4 histone acetyltransferase complex.</text>
</comment>
<dbReference type="PROSITE" id="PS50013">
    <property type="entry name" value="CHROMO_2"/>
    <property type="match status" value="1"/>
</dbReference>
<evidence type="ECO:0000259" key="2">
    <source>
        <dbReference type="PROSITE" id="PS50013"/>
    </source>
</evidence>
<dbReference type="OrthoDB" id="194443at2759"/>